<evidence type="ECO:0000259" key="1">
    <source>
        <dbReference type="PROSITE" id="PS51154"/>
    </source>
</evidence>
<evidence type="ECO:0000313" key="2">
    <source>
        <dbReference type="EMBL" id="UTY39039.1"/>
    </source>
</evidence>
<dbReference type="PANTHER" id="PTHR11106">
    <property type="entry name" value="GANGLIOSIDE INDUCED DIFFERENTIATION ASSOCIATED PROTEIN 2-RELATED"/>
    <property type="match status" value="1"/>
</dbReference>
<dbReference type="Pfam" id="PF01661">
    <property type="entry name" value="Macro"/>
    <property type="match status" value="1"/>
</dbReference>
<dbReference type="PROSITE" id="PS51154">
    <property type="entry name" value="MACRO"/>
    <property type="match status" value="1"/>
</dbReference>
<dbReference type="PANTHER" id="PTHR11106:SF27">
    <property type="entry name" value="MACRO DOMAIN-CONTAINING PROTEIN"/>
    <property type="match status" value="1"/>
</dbReference>
<proteinExistence type="predicted"/>
<reference evidence="2" key="1">
    <citation type="submission" date="2022-07" db="EMBL/GenBank/DDBJ databases">
        <title>Faecal culturing of patients with breast cancer.</title>
        <authorList>
            <person name="Teng N.M.Y."/>
            <person name="Kiu R."/>
            <person name="Evans R."/>
            <person name="Baker D.J."/>
            <person name="Zenner C."/>
            <person name="Robinson S.D."/>
            <person name="Hall L.J."/>
        </authorList>
    </citation>
    <scope>NUCLEOTIDE SEQUENCE</scope>
    <source>
        <strain evidence="2">LH1062</strain>
    </source>
</reference>
<dbReference type="Gene3D" id="3.40.220.10">
    <property type="entry name" value="Leucine Aminopeptidase, subunit E, domain 1"/>
    <property type="match status" value="1"/>
</dbReference>
<feature type="domain" description="Macro" evidence="1">
    <location>
        <begin position="1"/>
        <end position="167"/>
    </location>
</feature>
<dbReference type="SMART" id="SM00506">
    <property type="entry name" value="A1pp"/>
    <property type="match status" value="1"/>
</dbReference>
<dbReference type="InterPro" id="IPR002589">
    <property type="entry name" value="Macro_dom"/>
</dbReference>
<dbReference type="InterPro" id="IPR043472">
    <property type="entry name" value="Macro_dom-like"/>
</dbReference>
<dbReference type="NCBIfam" id="NF001664">
    <property type="entry name" value="PRK00431.1-6"/>
    <property type="match status" value="1"/>
</dbReference>
<keyword evidence="3" id="KW-1185">Reference proteome</keyword>
<accession>A0ABY5I150</accession>
<sequence length="172" mass="19226">MEIHIIQGDITQIECDAIVNAANNSLLGGGGVDGAIHRQAGKELLEECRTLHGCATGDAKVTKGYRLSARYVIHTVGPVYRDGQHDEAKLLKSCYKKCLEKAEAYQCHHIAFPSISTGAYRYPTSQAAQIAMETIEQFEAHYVQRVDIVCFDDYTYRTYCQLLKKNNKSAYD</sequence>
<dbReference type="SUPFAM" id="SSF52949">
    <property type="entry name" value="Macro domain-like"/>
    <property type="match status" value="1"/>
</dbReference>
<organism evidence="2 3">
    <name type="scientific">Allocoprobacillus halotolerans</name>
    <dbReference type="NCBI Taxonomy" id="2944914"/>
    <lineage>
        <taxon>Bacteria</taxon>
        <taxon>Bacillati</taxon>
        <taxon>Bacillota</taxon>
        <taxon>Erysipelotrichia</taxon>
        <taxon>Erysipelotrichales</taxon>
        <taxon>Erysipelotrichaceae</taxon>
        <taxon>Allocoprobacillus</taxon>
    </lineage>
</organism>
<protein>
    <submittedName>
        <fullName evidence="2">O-acetyl-ADP-ribose deacetylase</fullName>
    </submittedName>
</protein>
<name>A0ABY5I150_9FIRM</name>
<dbReference type="EMBL" id="CP101620">
    <property type="protein sequence ID" value="UTY39039.1"/>
    <property type="molecule type" value="Genomic_DNA"/>
</dbReference>
<dbReference type="RefSeq" id="WP_290139866.1">
    <property type="nucleotide sequence ID" value="NZ_CP101620.1"/>
</dbReference>
<gene>
    <name evidence="2" type="ORF">NMU03_15900</name>
</gene>
<dbReference type="CDD" id="cd02908">
    <property type="entry name" value="Macro_OAADPr_deacetylase"/>
    <property type="match status" value="1"/>
</dbReference>
<evidence type="ECO:0000313" key="3">
    <source>
        <dbReference type="Proteomes" id="UP001060112"/>
    </source>
</evidence>
<dbReference type="Proteomes" id="UP001060112">
    <property type="component" value="Chromosome"/>
</dbReference>